<dbReference type="InterPro" id="IPR010727">
    <property type="entry name" value="DUF1302"/>
</dbReference>
<reference evidence="3" key="1">
    <citation type="submission" date="2017-01" db="EMBL/GenBank/DDBJ databases">
        <authorList>
            <person name="Varghese N."/>
            <person name="Submissions S."/>
        </authorList>
    </citation>
    <scope>NUCLEOTIDE SEQUENCE [LARGE SCALE GENOMIC DNA]</scope>
    <source>
        <strain evidence="3">ATCC 51758</strain>
    </source>
</reference>
<accession>A0A1N7C5M5</accession>
<dbReference type="Proteomes" id="UP000186819">
    <property type="component" value="Unassembled WGS sequence"/>
</dbReference>
<organism evidence="2 3">
    <name type="scientific">Aromatoleum tolulyticum</name>
    <dbReference type="NCBI Taxonomy" id="34027"/>
    <lineage>
        <taxon>Bacteria</taxon>
        <taxon>Pseudomonadati</taxon>
        <taxon>Pseudomonadota</taxon>
        <taxon>Betaproteobacteria</taxon>
        <taxon>Rhodocyclales</taxon>
        <taxon>Rhodocyclaceae</taxon>
        <taxon>Aromatoleum</taxon>
    </lineage>
</organism>
<evidence type="ECO:0000313" key="2">
    <source>
        <dbReference type="EMBL" id="SIR58941.1"/>
    </source>
</evidence>
<dbReference type="EMBL" id="FTMD01000022">
    <property type="protein sequence ID" value="SIR58941.1"/>
    <property type="molecule type" value="Genomic_DNA"/>
</dbReference>
<feature type="chain" id="PRO_5013269716" description="DUF1302 domain-containing protein" evidence="1">
    <location>
        <begin position="36"/>
        <end position="554"/>
    </location>
</feature>
<feature type="signal peptide" evidence="1">
    <location>
        <begin position="1"/>
        <end position="35"/>
    </location>
</feature>
<dbReference type="RefSeq" id="WP_076604241.1">
    <property type="nucleotide sequence ID" value="NZ_FTMD01000022.1"/>
</dbReference>
<dbReference type="AlphaFoldDB" id="A0A1N7C5M5"/>
<dbReference type="STRING" id="34027.SAMN05421829_12214"/>
<evidence type="ECO:0008006" key="4">
    <source>
        <dbReference type="Google" id="ProtNLM"/>
    </source>
</evidence>
<keyword evidence="1" id="KW-0732">Signal</keyword>
<evidence type="ECO:0000313" key="3">
    <source>
        <dbReference type="Proteomes" id="UP000186819"/>
    </source>
</evidence>
<proteinExistence type="predicted"/>
<dbReference type="Pfam" id="PF06980">
    <property type="entry name" value="DUF1302"/>
    <property type="match status" value="1"/>
</dbReference>
<gene>
    <name evidence="2" type="ORF">SAMN05421829_12214</name>
</gene>
<evidence type="ECO:0000256" key="1">
    <source>
        <dbReference type="SAM" id="SignalP"/>
    </source>
</evidence>
<protein>
    <recommendedName>
        <fullName evidence="4">DUF1302 domain-containing protein</fullName>
    </recommendedName>
</protein>
<name>A0A1N7C5M5_9RHOO</name>
<sequence length="554" mass="59669">MRRSRTGAGCGAGGRRVAGVAAAVAMAFAASPASAFKFDTGSDDLVVRWDNTVKYNIGWRVEGRDNKLGDAWVSQATNHGWDKGEVVTNRFDLLSEFDLVYKLNHGFRISATGWSDLAFDEDVKGHPAYQRAGLGTAYPRNKFTSDVKRWYGTSGELLDAFAFTRVDLGSVPVNIRAGRHNVYWGESLYTFGNSIAYGQGPLDLRKATSTPGIEAKELFLPQNQISAAGQLTDKVSVAANYYLEWDPHRLPEGGTYLGGADLSFLGGTNFLGFPVLGDRDHGPHKKPGNTGSWGVMTKIKSDTLGGDLGLYYRRFDDRYPTMIATPQGLVNAYAEDVKLYGVSLSRLVGAVSVSGELSRREDTPLASNAGGLALGSTWHGLLNMIAYIGQTPLFDSAAVTAEISYSRLDDVNRSTRAFFKHKDSKYGGCTGGVKAGCATDDAWGFNIGITPTWFQVLPGIDLTMPVNFGIGLKGNSPAPLGAAQDAGAWSIGLGLDIYSKYNVNLTYNDYIGNYTTGPNITPVPGVGARTWEATNGAGILRDRGWVSLTFKTVF</sequence>
<keyword evidence="3" id="KW-1185">Reference proteome</keyword>